<dbReference type="Proteomes" id="UP000024635">
    <property type="component" value="Unassembled WGS sequence"/>
</dbReference>
<dbReference type="AlphaFoldDB" id="A0A016WEK5"/>
<comment type="caution">
    <text evidence="1">The sequence shown here is derived from an EMBL/GenBank/DDBJ whole genome shotgun (WGS) entry which is preliminary data.</text>
</comment>
<dbReference type="PANTHER" id="PTHR37984">
    <property type="entry name" value="PROTEIN CBG26694"/>
    <property type="match status" value="1"/>
</dbReference>
<gene>
    <name evidence="1" type="primary">Acey_s0727.g1872</name>
    <name evidence="1" type="ORF">Y032_0727g1872</name>
</gene>
<evidence type="ECO:0000313" key="2">
    <source>
        <dbReference type="Proteomes" id="UP000024635"/>
    </source>
</evidence>
<keyword evidence="2" id="KW-1185">Reference proteome</keyword>
<reference evidence="2" key="1">
    <citation type="journal article" date="2015" name="Nat. Genet.">
        <title>The genome and transcriptome of the zoonotic hookworm Ancylostoma ceylanicum identify infection-specific gene families.</title>
        <authorList>
            <person name="Schwarz E.M."/>
            <person name="Hu Y."/>
            <person name="Antoshechkin I."/>
            <person name="Miller M.M."/>
            <person name="Sternberg P.W."/>
            <person name="Aroian R.V."/>
        </authorList>
    </citation>
    <scope>NUCLEOTIDE SEQUENCE</scope>
    <source>
        <strain evidence="2">HY135</strain>
    </source>
</reference>
<sequence>MVPVYTANRLQRWKLILFGYDFDLEYQKTAEFGQADVLALLIPLRPAQTEDVVIAKIEQDILAVQAAAINALPVTRRAIEEESRKDEKISQVIWMLQTGAWPNEPKEEFGN</sequence>
<proteinExistence type="predicted"/>
<dbReference type="OrthoDB" id="5850908at2759"/>
<dbReference type="InterPro" id="IPR050951">
    <property type="entry name" value="Retrovirus_Pol_polyprotein"/>
</dbReference>
<evidence type="ECO:0000313" key="1">
    <source>
        <dbReference type="EMBL" id="EYC38279.1"/>
    </source>
</evidence>
<protein>
    <submittedName>
        <fullName evidence="1">Uncharacterized protein</fullName>
    </submittedName>
</protein>
<dbReference type="PANTHER" id="PTHR37984:SF5">
    <property type="entry name" value="PROTEIN NYNRIN-LIKE"/>
    <property type="match status" value="1"/>
</dbReference>
<name>A0A016WEK5_9BILA</name>
<organism evidence="1 2">
    <name type="scientific">Ancylostoma ceylanicum</name>
    <dbReference type="NCBI Taxonomy" id="53326"/>
    <lineage>
        <taxon>Eukaryota</taxon>
        <taxon>Metazoa</taxon>
        <taxon>Ecdysozoa</taxon>
        <taxon>Nematoda</taxon>
        <taxon>Chromadorea</taxon>
        <taxon>Rhabditida</taxon>
        <taxon>Rhabditina</taxon>
        <taxon>Rhabditomorpha</taxon>
        <taxon>Strongyloidea</taxon>
        <taxon>Ancylostomatidae</taxon>
        <taxon>Ancylostomatinae</taxon>
        <taxon>Ancylostoma</taxon>
    </lineage>
</organism>
<accession>A0A016WEK5</accession>
<dbReference type="EMBL" id="JARK01000327">
    <property type="protein sequence ID" value="EYC38279.1"/>
    <property type="molecule type" value="Genomic_DNA"/>
</dbReference>